<sequence length="138" mass="15536">MKKQTPKEKLSHSDPHSVSMHLHAHLHQHLLPCNELHDHLQTHTNRAESSFRPPGGHHTPLGTKCQQNPHCTVTAWRTPPYRHAPPLIVATATIFGPYRLAAHPALPGAIPIAHCYRLAFFSGLKRPQTYHTSFSYQS</sequence>
<protein>
    <submittedName>
        <fullName evidence="2">Uncharacterized protein</fullName>
    </submittedName>
</protein>
<evidence type="ECO:0000256" key="1">
    <source>
        <dbReference type="SAM" id="MobiDB-lite"/>
    </source>
</evidence>
<accession>A0A4D6MYF4</accession>
<reference evidence="2 3" key="1">
    <citation type="submission" date="2019-04" db="EMBL/GenBank/DDBJ databases">
        <title>An improved genome assembly and genetic linkage map for asparagus bean, Vigna unguiculata ssp. sesquipedialis.</title>
        <authorList>
            <person name="Xia Q."/>
            <person name="Zhang R."/>
            <person name="Dong Y."/>
        </authorList>
    </citation>
    <scope>NUCLEOTIDE SEQUENCE [LARGE SCALE GENOMIC DNA]</scope>
    <source>
        <tissue evidence="2">Leaf</tissue>
    </source>
</reference>
<gene>
    <name evidence="2" type="ORF">DEO72_LG9g1077</name>
</gene>
<dbReference type="AlphaFoldDB" id="A0A4D6MYF4"/>
<evidence type="ECO:0000313" key="3">
    <source>
        <dbReference type="Proteomes" id="UP000501690"/>
    </source>
</evidence>
<organism evidence="2 3">
    <name type="scientific">Vigna unguiculata</name>
    <name type="common">Cowpea</name>
    <dbReference type="NCBI Taxonomy" id="3917"/>
    <lineage>
        <taxon>Eukaryota</taxon>
        <taxon>Viridiplantae</taxon>
        <taxon>Streptophyta</taxon>
        <taxon>Embryophyta</taxon>
        <taxon>Tracheophyta</taxon>
        <taxon>Spermatophyta</taxon>
        <taxon>Magnoliopsida</taxon>
        <taxon>eudicotyledons</taxon>
        <taxon>Gunneridae</taxon>
        <taxon>Pentapetalae</taxon>
        <taxon>rosids</taxon>
        <taxon>fabids</taxon>
        <taxon>Fabales</taxon>
        <taxon>Fabaceae</taxon>
        <taxon>Papilionoideae</taxon>
        <taxon>50 kb inversion clade</taxon>
        <taxon>NPAAA clade</taxon>
        <taxon>indigoferoid/millettioid clade</taxon>
        <taxon>Phaseoleae</taxon>
        <taxon>Vigna</taxon>
    </lineage>
</organism>
<feature type="region of interest" description="Disordered" evidence="1">
    <location>
        <begin position="41"/>
        <end position="64"/>
    </location>
</feature>
<proteinExistence type="predicted"/>
<evidence type="ECO:0000313" key="2">
    <source>
        <dbReference type="EMBL" id="QCE06068.1"/>
    </source>
</evidence>
<keyword evidence="3" id="KW-1185">Reference proteome</keyword>
<dbReference type="EMBL" id="CP039353">
    <property type="protein sequence ID" value="QCE06068.1"/>
    <property type="molecule type" value="Genomic_DNA"/>
</dbReference>
<name>A0A4D6MYF4_VIGUN</name>
<dbReference type="Proteomes" id="UP000501690">
    <property type="component" value="Linkage Group LG9"/>
</dbReference>